<evidence type="ECO:0000256" key="3">
    <source>
        <dbReference type="ARBA" id="ARBA00010617"/>
    </source>
</evidence>
<dbReference type="PRINTS" id="PR00385">
    <property type="entry name" value="P450"/>
</dbReference>
<evidence type="ECO:0000256" key="8">
    <source>
        <dbReference type="ARBA" id="ARBA00023033"/>
    </source>
</evidence>
<dbReference type="InterPro" id="IPR050364">
    <property type="entry name" value="Cytochrome_P450_fung"/>
</dbReference>
<dbReference type="PANTHER" id="PTHR46300">
    <property type="entry name" value="P450, PUTATIVE (EUROFUNG)-RELATED-RELATED"/>
    <property type="match status" value="1"/>
</dbReference>
<evidence type="ECO:0000313" key="12">
    <source>
        <dbReference type="Proteomes" id="UP000076154"/>
    </source>
</evidence>
<dbReference type="GO" id="GO:0020037">
    <property type="term" value="F:heme binding"/>
    <property type="evidence" value="ECO:0007669"/>
    <property type="project" value="InterPro"/>
</dbReference>
<dbReference type="InParanoid" id="A0A369K9Q9"/>
<dbReference type="GO" id="GO:0005506">
    <property type="term" value="F:iron ion binding"/>
    <property type="evidence" value="ECO:0007669"/>
    <property type="project" value="InterPro"/>
</dbReference>
<comment type="pathway">
    <text evidence="2">Secondary metabolite biosynthesis.</text>
</comment>
<gene>
    <name evidence="11" type="ORF">Hypma_016002</name>
</gene>
<dbReference type="EMBL" id="LUEZ02000010">
    <property type="protein sequence ID" value="RDB29405.1"/>
    <property type="molecule type" value="Genomic_DNA"/>
</dbReference>
<dbReference type="Pfam" id="PF00067">
    <property type="entry name" value="p450"/>
    <property type="match status" value="1"/>
</dbReference>
<comment type="caution">
    <text evidence="11">The sequence shown here is derived from an EMBL/GenBank/DDBJ whole genome shotgun (WGS) entry which is preliminary data.</text>
</comment>
<evidence type="ECO:0000256" key="10">
    <source>
        <dbReference type="RuleBase" id="RU000461"/>
    </source>
</evidence>
<dbReference type="OrthoDB" id="2789670at2759"/>
<evidence type="ECO:0000256" key="1">
    <source>
        <dbReference type="ARBA" id="ARBA00001971"/>
    </source>
</evidence>
<dbReference type="InterPro" id="IPR002401">
    <property type="entry name" value="Cyt_P450_E_grp-I"/>
</dbReference>
<evidence type="ECO:0000256" key="9">
    <source>
        <dbReference type="PIRSR" id="PIRSR602401-1"/>
    </source>
</evidence>
<dbReference type="STRING" id="39966.A0A369K9Q9"/>
<name>A0A369K9Q9_HYPMA</name>
<evidence type="ECO:0000256" key="5">
    <source>
        <dbReference type="ARBA" id="ARBA00022723"/>
    </source>
</evidence>
<evidence type="ECO:0000256" key="6">
    <source>
        <dbReference type="ARBA" id="ARBA00023002"/>
    </source>
</evidence>
<comment type="cofactor">
    <cofactor evidence="1 9">
        <name>heme</name>
        <dbReference type="ChEBI" id="CHEBI:30413"/>
    </cofactor>
</comment>
<dbReference type="GO" id="GO:0016705">
    <property type="term" value="F:oxidoreductase activity, acting on paired donors, with incorporation or reduction of molecular oxygen"/>
    <property type="evidence" value="ECO:0007669"/>
    <property type="project" value="InterPro"/>
</dbReference>
<dbReference type="PROSITE" id="PS00086">
    <property type="entry name" value="CYTOCHROME_P450"/>
    <property type="match status" value="1"/>
</dbReference>
<dbReference type="SUPFAM" id="SSF48264">
    <property type="entry name" value="Cytochrome P450"/>
    <property type="match status" value="1"/>
</dbReference>
<evidence type="ECO:0000313" key="11">
    <source>
        <dbReference type="EMBL" id="RDB29405.1"/>
    </source>
</evidence>
<dbReference type="InterPro" id="IPR001128">
    <property type="entry name" value="Cyt_P450"/>
</dbReference>
<comment type="similarity">
    <text evidence="3 10">Belongs to the cytochrome P450 family.</text>
</comment>
<dbReference type="Proteomes" id="UP000076154">
    <property type="component" value="Unassembled WGS sequence"/>
</dbReference>
<evidence type="ECO:0000256" key="4">
    <source>
        <dbReference type="ARBA" id="ARBA00022617"/>
    </source>
</evidence>
<protein>
    <recommendedName>
        <fullName evidence="13">O-methylsterigmatocystin oxidoreductase</fullName>
    </recommendedName>
</protein>
<keyword evidence="7 9" id="KW-0408">Iron</keyword>
<keyword evidence="12" id="KW-1185">Reference proteome</keyword>
<dbReference type="AlphaFoldDB" id="A0A369K9Q9"/>
<evidence type="ECO:0008006" key="13">
    <source>
        <dbReference type="Google" id="ProtNLM"/>
    </source>
</evidence>
<dbReference type="Gene3D" id="1.10.630.10">
    <property type="entry name" value="Cytochrome P450"/>
    <property type="match status" value="1"/>
</dbReference>
<keyword evidence="8 10" id="KW-0503">Monooxygenase</keyword>
<keyword evidence="4 9" id="KW-0349">Heme</keyword>
<accession>A0A369K9Q9</accession>
<dbReference type="InterPro" id="IPR036396">
    <property type="entry name" value="Cyt_P450_sf"/>
</dbReference>
<feature type="binding site" description="axial binding residue" evidence="9">
    <location>
        <position position="390"/>
    </location>
    <ligand>
        <name>heme</name>
        <dbReference type="ChEBI" id="CHEBI:30413"/>
    </ligand>
    <ligandPart>
        <name>Fe</name>
        <dbReference type="ChEBI" id="CHEBI:18248"/>
    </ligandPart>
</feature>
<evidence type="ECO:0000256" key="2">
    <source>
        <dbReference type="ARBA" id="ARBA00005179"/>
    </source>
</evidence>
<dbReference type="InterPro" id="IPR017972">
    <property type="entry name" value="Cyt_P450_CS"/>
</dbReference>
<reference evidence="11" key="1">
    <citation type="submission" date="2018-04" db="EMBL/GenBank/DDBJ databases">
        <title>Whole genome sequencing of Hypsizygus marmoreus.</title>
        <authorList>
            <person name="Choi I.-G."/>
            <person name="Min B."/>
            <person name="Kim J.-G."/>
            <person name="Kim S."/>
            <person name="Oh Y.-L."/>
            <person name="Kong W.-S."/>
            <person name="Park H."/>
            <person name="Jeong J."/>
            <person name="Song E.-S."/>
        </authorList>
    </citation>
    <scope>NUCLEOTIDE SEQUENCE [LARGE SCALE GENOMIC DNA]</scope>
    <source>
        <strain evidence="11">51987-8</strain>
    </source>
</reference>
<dbReference type="PANTHER" id="PTHR46300:SF7">
    <property type="entry name" value="P450, PUTATIVE (EUROFUNG)-RELATED"/>
    <property type="match status" value="1"/>
</dbReference>
<keyword evidence="6 10" id="KW-0560">Oxidoreductase</keyword>
<evidence type="ECO:0000256" key="7">
    <source>
        <dbReference type="ARBA" id="ARBA00023004"/>
    </source>
</evidence>
<keyword evidence="5 9" id="KW-0479">Metal-binding</keyword>
<sequence>MPVKKPWITYTRWAKRYGGIVHLRDYSQHVVLVNTREDAIALFEKRSHVYSDRPSLPMLELMGWDFNTGLMPYGDRWRRHRRLFHQNFRKDAALAFQPTQTQKTHEFLVNMLSSPDNYAMHTRTIAAAIVMSTIYDHEIAPTNDRFVTAAEQAVTKLSEAFFPGAAAVNALPILRHLPAWFPGAGFQRFAKGCKVYTNEMREVPFNFVKENMASGVPTQALAAKLLARNDALGGSAVGEDDIKGVAATAFAAGADTTVSALGSFFYAMLCNPRAQKRGQEEIDAVIGKHRLPQYGDRSSLPYVEAIYREIMRWRPVTPLGVAHSTSEDDIYNGYFIPKGTVVLANIWAMTRDEERYPQPDLFLPERFLDADGNLNDDSTVLTFGFGRRICVGRHMASATVWLMIANVLATFDIAKAKDENGVEIPVNDDYSDGLICHKLPYRCSVTVRSEEAQRLINLHAAGNDINC</sequence>
<dbReference type="PRINTS" id="PR00463">
    <property type="entry name" value="EP450I"/>
</dbReference>
<organism evidence="11 12">
    <name type="scientific">Hypsizygus marmoreus</name>
    <name type="common">White beech mushroom</name>
    <name type="synonym">Agaricus marmoreus</name>
    <dbReference type="NCBI Taxonomy" id="39966"/>
    <lineage>
        <taxon>Eukaryota</taxon>
        <taxon>Fungi</taxon>
        <taxon>Dikarya</taxon>
        <taxon>Basidiomycota</taxon>
        <taxon>Agaricomycotina</taxon>
        <taxon>Agaricomycetes</taxon>
        <taxon>Agaricomycetidae</taxon>
        <taxon>Agaricales</taxon>
        <taxon>Tricholomatineae</taxon>
        <taxon>Lyophyllaceae</taxon>
        <taxon>Hypsizygus</taxon>
    </lineage>
</organism>
<dbReference type="GO" id="GO:0004497">
    <property type="term" value="F:monooxygenase activity"/>
    <property type="evidence" value="ECO:0007669"/>
    <property type="project" value="UniProtKB-KW"/>
</dbReference>
<dbReference type="CDD" id="cd11065">
    <property type="entry name" value="CYP64-like"/>
    <property type="match status" value="1"/>
</dbReference>
<proteinExistence type="inferred from homology"/>